<comment type="caution">
    <text evidence="1">The sequence shown here is derived from an EMBL/GenBank/DDBJ whole genome shotgun (WGS) entry which is preliminary data.</text>
</comment>
<sequence length="73" mass="8398">MVHLLIVRRSAFFLSDCKRDDESQSQLSAVRRITAQSQGQQVASYSTRLSRSSQKLRHLENPFFQRGNVGAFR</sequence>
<protein>
    <submittedName>
        <fullName evidence="1">Uncharacterized protein</fullName>
    </submittedName>
</protein>
<accession>V2WPE5</accession>
<dbReference type="AlphaFoldDB" id="V2WPE5"/>
<gene>
    <name evidence="1" type="ORF">Moror_3510</name>
</gene>
<dbReference type="HOGENOM" id="CLU_2705367_0_0_1"/>
<evidence type="ECO:0000313" key="1">
    <source>
        <dbReference type="EMBL" id="ESK82100.1"/>
    </source>
</evidence>
<dbReference type="Proteomes" id="UP000017559">
    <property type="component" value="Unassembled WGS sequence"/>
</dbReference>
<keyword evidence="2" id="KW-1185">Reference proteome</keyword>
<evidence type="ECO:0000313" key="2">
    <source>
        <dbReference type="Proteomes" id="UP000017559"/>
    </source>
</evidence>
<proteinExistence type="predicted"/>
<dbReference type="KEGG" id="mrr:Moror_3510"/>
<dbReference type="EMBL" id="AWSO01002074">
    <property type="protein sequence ID" value="ESK82100.1"/>
    <property type="molecule type" value="Genomic_DNA"/>
</dbReference>
<organism evidence="1 2">
    <name type="scientific">Moniliophthora roreri (strain MCA 2997)</name>
    <name type="common">Cocoa frosty pod rot fungus</name>
    <name type="synonym">Crinipellis roreri</name>
    <dbReference type="NCBI Taxonomy" id="1381753"/>
    <lineage>
        <taxon>Eukaryota</taxon>
        <taxon>Fungi</taxon>
        <taxon>Dikarya</taxon>
        <taxon>Basidiomycota</taxon>
        <taxon>Agaricomycotina</taxon>
        <taxon>Agaricomycetes</taxon>
        <taxon>Agaricomycetidae</taxon>
        <taxon>Agaricales</taxon>
        <taxon>Marasmiineae</taxon>
        <taxon>Marasmiaceae</taxon>
        <taxon>Moniliophthora</taxon>
    </lineage>
</organism>
<name>V2WPE5_MONRO</name>
<reference evidence="1 2" key="1">
    <citation type="journal article" date="2014" name="BMC Genomics">
        <title>Genome and secretome analysis of the hemibiotrophic fungal pathogen, Moniliophthora roreri, which causes frosty pod rot disease of cacao: mechanisms of the biotrophic and necrotrophic phases.</title>
        <authorList>
            <person name="Meinhardt L.W."/>
            <person name="Costa G.G.L."/>
            <person name="Thomazella D.P.T."/>
            <person name="Teixeira P.J.P.L."/>
            <person name="Carazzolle M.F."/>
            <person name="Schuster S.C."/>
            <person name="Carlson J.E."/>
            <person name="Guiltinan M.J."/>
            <person name="Mieczkowski P."/>
            <person name="Farmer A."/>
            <person name="Ramaraj T."/>
            <person name="Crozier J."/>
            <person name="Davis R.E."/>
            <person name="Shao J."/>
            <person name="Melnick R.L."/>
            <person name="Pereira G.A.G."/>
            <person name="Bailey B.A."/>
        </authorList>
    </citation>
    <scope>NUCLEOTIDE SEQUENCE [LARGE SCALE GENOMIC DNA]</scope>
    <source>
        <strain evidence="1 2">MCA 2997</strain>
    </source>
</reference>